<dbReference type="InterPro" id="IPR041999">
    <property type="entry name" value="Sortase_D_1"/>
</dbReference>
<proteinExistence type="predicted"/>
<dbReference type="NCBIfam" id="TIGR01076">
    <property type="entry name" value="sortase_fam"/>
    <property type="match status" value="1"/>
</dbReference>
<dbReference type="SUPFAM" id="SSF63817">
    <property type="entry name" value="Sortase"/>
    <property type="match status" value="1"/>
</dbReference>
<dbReference type="Pfam" id="PF04203">
    <property type="entry name" value="Sortase"/>
    <property type="match status" value="1"/>
</dbReference>
<name>A0A538SLR0_UNCEI</name>
<dbReference type="GO" id="GO:0016787">
    <property type="term" value="F:hydrolase activity"/>
    <property type="evidence" value="ECO:0007669"/>
    <property type="project" value="UniProtKB-KW"/>
</dbReference>
<dbReference type="EMBL" id="VBOU01000105">
    <property type="protein sequence ID" value="TMQ52297.1"/>
    <property type="molecule type" value="Genomic_DNA"/>
</dbReference>
<dbReference type="InterPro" id="IPR005754">
    <property type="entry name" value="Sortase"/>
</dbReference>
<dbReference type="InterPro" id="IPR022445">
    <property type="entry name" value="Sortase_proteobact_type"/>
</dbReference>
<dbReference type="Gene3D" id="2.40.260.10">
    <property type="entry name" value="Sortase"/>
    <property type="match status" value="1"/>
</dbReference>
<evidence type="ECO:0000313" key="3">
    <source>
        <dbReference type="Proteomes" id="UP000319829"/>
    </source>
</evidence>
<dbReference type="Proteomes" id="UP000319829">
    <property type="component" value="Unassembled WGS sequence"/>
</dbReference>
<reference evidence="2 3" key="1">
    <citation type="journal article" date="2019" name="Nat. Microbiol.">
        <title>Mediterranean grassland soil C-N compound turnover is dependent on rainfall and depth, and is mediated by genomically divergent microorganisms.</title>
        <authorList>
            <person name="Diamond S."/>
            <person name="Andeer P.F."/>
            <person name="Li Z."/>
            <person name="Crits-Christoph A."/>
            <person name="Burstein D."/>
            <person name="Anantharaman K."/>
            <person name="Lane K.R."/>
            <person name="Thomas B.C."/>
            <person name="Pan C."/>
            <person name="Northen T.R."/>
            <person name="Banfield J.F."/>
        </authorList>
    </citation>
    <scope>NUCLEOTIDE SEQUENCE [LARGE SCALE GENOMIC DNA]</scope>
    <source>
        <strain evidence="2">WS_4</strain>
    </source>
</reference>
<keyword evidence="1 2" id="KW-0378">Hydrolase</keyword>
<organism evidence="2 3">
    <name type="scientific">Eiseniibacteriota bacterium</name>
    <dbReference type="NCBI Taxonomy" id="2212470"/>
    <lineage>
        <taxon>Bacteria</taxon>
        <taxon>Candidatus Eiseniibacteriota</taxon>
    </lineage>
</organism>
<evidence type="ECO:0000256" key="1">
    <source>
        <dbReference type="ARBA" id="ARBA00022801"/>
    </source>
</evidence>
<accession>A0A538SLR0</accession>
<evidence type="ECO:0000313" key="2">
    <source>
        <dbReference type="EMBL" id="TMQ52297.1"/>
    </source>
</evidence>
<comment type="caution">
    <text evidence="2">The sequence shown here is derived from an EMBL/GenBank/DDBJ whole genome shotgun (WGS) entry which is preliminary data.</text>
</comment>
<protein>
    <submittedName>
        <fullName evidence="2">Class GN sortase</fullName>
        <ecNumber evidence="2">3.4.22.-</ecNumber>
    </submittedName>
</protein>
<dbReference type="NCBIfam" id="TIGR03784">
    <property type="entry name" value="marine_sortase"/>
    <property type="match status" value="1"/>
</dbReference>
<dbReference type="InterPro" id="IPR023365">
    <property type="entry name" value="Sortase_dom-sf"/>
</dbReference>
<sequence>MGGVAALLAGVGLWQLGQGAWIYVKARLAQRLLQRAWARTLRGEPEARPWPWADTWPVARLQVPAHGVDLIVLTGVSGRTLAFGPGHAPGSAVPGAHGTAIVTGHRDTHFRFLERVQQGDAIIVEGPDRRRSRLRVQETSVVDSRTAVIRNEDRSAGLALVTCYPFDAVRPGGPLRYVVTASASGE</sequence>
<dbReference type="AlphaFoldDB" id="A0A538SLR0"/>
<dbReference type="EC" id="3.4.22.-" evidence="2"/>
<dbReference type="CDD" id="cd05828">
    <property type="entry name" value="Sortase_D_1"/>
    <property type="match status" value="1"/>
</dbReference>
<gene>
    <name evidence="2" type="ORF">E6K74_12550</name>
</gene>